<gene>
    <name evidence="2" type="ORF">EJ08DRAFT_699110</name>
</gene>
<organism evidence="2 3">
    <name type="scientific">Tothia fuscella</name>
    <dbReference type="NCBI Taxonomy" id="1048955"/>
    <lineage>
        <taxon>Eukaryota</taxon>
        <taxon>Fungi</taxon>
        <taxon>Dikarya</taxon>
        <taxon>Ascomycota</taxon>
        <taxon>Pezizomycotina</taxon>
        <taxon>Dothideomycetes</taxon>
        <taxon>Pleosporomycetidae</taxon>
        <taxon>Venturiales</taxon>
        <taxon>Cylindrosympodiaceae</taxon>
        <taxon>Tothia</taxon>
    </lineage>
</organism>
<name>A0A9P4NNC8_9PEZI</name>
<evidence type="ECO:0000313" key="2">
    <source>
        <dbReference type="EMBL" id="KAF2428250.1"/>
    </source>
</evidence>
<dbReference type="Proteomes" id="UP000800235">
    <property type="component" value="Unassembled WGS sequence"/>
</dbReference>
<comment type="caution">
    <text evidence="2">The sequence shown here is derived from an EMBL/GenBank/DDBJ whole genome shotgun (WGS) entry which is preliminary data.</text>
</comment>
<feature type="region of interest" description="Disordered" evidence="1">
    <location>
        <begin position="27"/>
        <end position="128"/>
    </location>
</feature>
<evidence type="ECO:0000313" key="3">
    <source>
        <dbReference type="Proteomes" id="UP000800235"/>
    </source>
</evidence>
<feature type="compositionally biased region" description="Low complexity" evidence="1">
    <location>
        <begin position="97"/>
        <end position="107"/>
    </location>
</feature>
<proteinExistence type="predicted"/>
<feature type="compositionally biased region" description="Polar residues" evidence="1">
    <location>
        <begin position="79"/>
        <end position="89"/>
    </location>
</feature>
<sequence length="183" mass="19823">MNNNIERPDISRARFRTLPIPRQSVFGSLIDSSDQGTFSDHGGTMAQPLVISSDPLEPSQNDEVHAGSPMPKPAISDQLIDTQSQLSENSDQDDHQSSITSSSASLSHELEELTKEPQSGADELISDVESLTTDWNGNIKGWARVGPASAATTDSYLEDSYGFETKSLPPLDGDEDELEGEFL</sequence>
<accession>A0A9P4NNC8</accession>
<feature type="compositionally biased region" description="Acidic residues" evidence="1">
    <location>
        <begin position="172"/>
        <end position="183"/>
    </location>
</feature>
<dbReference type="EMBL" id="MU007055">
    <property type="protein sequence ID" value="KAF2428250.1"/>
    <property type="molecule type" value="Genomic_DNA"/>
</dbReference>
<feature type="region of interest" description="Disordered" evidence="1">
    <location>
        <begin position="162"/>
        <end position="183"/>
    </location>
</feature>
<keyword evidence="3" id="KW-1185">Reference proteome</keyword>
<reference evidence="2" key="1">
    <citation type="journal article" date="2020" name="Stud. Mycol.">
        <title>101 Dothideomycetes genomes: a test case for predicting lifestyles and emergence of pathogens.</title>
        <authorList>
            <person name="Haridas S."/>
            <person name="Albert R."/>
            <person name="Binder M."/>
            <person name="Bloem J."/>
            <person name="Labutti K."/>
            <person name="Salamov A."/>
            <person name="Andreopoulos B."/>
            <person name="Baker S."/>
            <person name="Barry K."/>
            <person name="Bills G."/>
            <person name="Bluhm B."/>
            <person name="Cannon C."/>
            <person name="Castanera R."/>
            <person name="Culley D."/>
            <person name="Daum C."/>
            <person name="Ezra D."/>
            <person name="Gonzalez J."/>
            <person name="Henrissat B."/>
            <person name="Kuo A."/>
            <person name="Liang C."/>
            <person name="Lipzen A."/>
            <person name="Lutzoni F."/>
            <person name="Magnuson J."/>
            <person name="Mondo S."/>
            <person name="Nolan M."/>
            <person name="Ohm R."/>
            <person name="Pangilinan J."/>
            <person name="Park H.-J."/>
            <person name="Ramirez L."/>
            <person name="Alfaro M."/>
            <person name="Sun H."/>
            <person name="Tritt A."/>
            <person name="Yoshinaga Y."/>
            <person name="Zwiers L.-H."/>
            <person name="Turgeon B."/>
            <person name="Goodwin S."/>
            <person name="Spatafora J."/>
            <person name="Crous P."/>
            <person name="Grigoriev I."/>
        </authorList>
    </citation>
    <scope>NUCLEOTIDE SEQUENCE</scope>
    <source>
        <strain evidence="2">CBS 130266</strain>
    </source>
</reference>
<dbReference type="AlphaFoldDB" id="A0A9P4NNC8"/>
<evidence type="ECO:0000256" key="1">
    <source>
        <dbReference type="SAM" id="MobiDB-lite"/>
    </source>
</evidence>
<protein>
    <submittedName>
        <fullName evidence="2">Uncharacterized protein</fullName>
    </submittedName>
</protein>